<comment type="caution">
    <text evidence="2">The sequence shown here is derived from an EMBL/GenBank/DDBJ whole genome shotgun (WGS) entry which is preliminary data.</text>
</comment>
<dbReference type="PANTHER" id="PTHR12110:SF41">
    <property type="entry name" value="INOSOSE DEHYDRATASE"/>
    <property type="match status" value="1"/>
</dbReference>
<evidence type="ECO:0000313" key="2">
    <source>
        <dbReference type="EMBL" id="MBL6449061.1"/>
    </source>
</evidence>
<dbReference type="Pfam" id="PF01261">
    <property type="entry name" value="AP_endonuc_2"/>
    <property type="match status" value="1"/>
</dbReference>
<dbReference type="GO" id="GO:0016853">
    <property type="term" value="F:isomerase activity"/>
    <property type="evidence" value="ECO:0007669"/>
    <property type="project" value="UniProtKB-KW"/>
</dbReference>
<dbReference type="EMBL" id="JAEUGD010000066">
    <property type="protein sequence ID" value="MBL6449061.1"/>
    <property type="molecule type" value="Genomic_DNA"/>
</dbReference>
<feature type="domain" description="Xylose isomerase-like TIM barrel" evidence="1">
    <location>
        <begin position="53"/>
        <end position="266"/>
    </location>
</feature>
<evidence type="ECO:0000313" key="3">
    <source>
        <dbReference type="Proteomes" id="UP000614216"/>
    </source>
</evidence>
<proteinExistence type="predicted"/>
<evidence type="ECO:0000259" key="1">
    <source>
        <dbReference type="Pfam" id="PF01261"/>
    </source>
</evidence>
<dbReference type="InterPro" id="IPR050312">
    <property type="entry name" value="IolE/XylAMocC-like"/>
</dbReference>
<dbReference type="PANTHER" id="PTHR12110">
    <property type="entry name" value="HYDROXYPYRUVATE ISOMERASE"/>
    <property type="match status" value="1"/>
</dbReference>
<gene>
    <name evidence="2" type="ORF">JMN32_22305</name>
</gene>
<keyword evidence="2" id="KW-0413">Isomerase</keyword>
<keyword evidence="3" id="KW-1185">Reference proteome</keyword>
<reference evidence="2" key="1">
    <citation type="submission" date="2021-01" db="EMBL/GenBank/DDBJ databases">
        <title>Fulvivirga kasyanovii gen. nov., sp nov., a novel member of the phylum Bacteroidetes isolated from seawater in a mussel farm.</title>
        <authorList>
            <person name="Zhao L.-H."/>
            <person name="Wang Z.-J."/>
        </authorList>
    </citation>
    <scope>NUCLEOTIDE SEQUENCE</scope>
    <source>
        <strain evidence="2">29W222</strain>
    </source>
</reference>
<dbReference type="Gene3D" id="3.20.20.150">
    <property type="entry name" value="Divalent-metal-dependent TIM barrel enzymes"/>
    <property type="match status" value="1"/>
</dbReference>
<sequence>MKNHTRRSFIKYSTLAGVGLMFLPSCLGQTMPSTGIQLYTLRDQMSEDPSGTLARVASIGYKEVESAGYGERQYYGLSAKEFRKLLDEHGLKAVSGHYLSGKQAPEKQGSLINGWEQAVEDAVEVGQKYMVCAYLFDFERETLDAYKETAELLNKCGEVCKSNGIQLCYHNHAFEFETLQGQVPYNILLSETDKDLLKMELDLYWTRKAGIDPVQLFIENEDRFPLWHVKDMDKTGEFAAVGTGEIDFSQIFANKDKAGLGHFFVEQDKIIGDPFENIKTSYGNLQKIIA</sequence>
<dbReference type="AlphaFoldDB" id="A0A937G2J8"/>
<protein>
    <submittedName>
        <fullName evidence="2">Sugar phosphate isomerase/epimerase</fullName>
    </submittedName>
</protein>
<dbReference type="RefSeq" id="WP_202858593.1">
    <property type="nucleotide sequence ID" value="NZ_JAEUGD010000066.1"/>
</dbReference>
<dbReference type="InterPro" id="IPR013022">
    <property type="entry name" value="Xyl_isomerase-like_TIM-brl"/>
</dbReference>
<dbReference type="InterPro" id="IPR036237">
    <property type="entry name" value="Xyl_isomerase-like_sf"/>
</dbReference>
<organism evidence="2 3">
    <name type="scientific">Fulvivirga marina</name>
    <dbReference type="NCBI Taxonomy" id="2494733"/>
    <lineage>
        <taxon>Bacteria</taxon>
        <taxon>Pseudomonadati</taxon>
        <taxon>Bacteroidota</taxon>
        <taxon>Cytophagia</taxon>
        <taxon>Cytophagales</taxon>
        <taxon>Fulvivirgaceae</taxon>
        <taxon>Fulvivirga</taxon>
    </lineage>
</organism>
<name>A0A937G2J8_9BACT</name>
<accession>A0A937G2J8</accession>
<dbReference type="Proteomes" id="UP000614216">
    <property type="component" value="Unassembled WGS sequence"/>
</dbReference>
<dbReference type="SUPFAM" id="SSF51658">
    <property type="entry name" value="Xylose isomerase-like"/>
    <property type="match status" value="1"/>
</dbReference>